<reference evidence="3 4" key="1">
    <citation type="journal article" date="2013" name="Antonie Van Leeuwenhoek">
        <title>Echinimonas agarilytica gen. nov., sp. nov., a new gammaproteobacterium isolated from the sea urchin Strongylocentrotus intermedius.</title>
        <authorList>
            <person name="Nedashkovskaya O.I."/>
            <person name="Stenkova A.M."/>
            <person name="Zhukova N.V."/>
            <person name="Van Trappen S."/>
            <person name="Lee J.S."/>
            <person name="Kim S.B."/>
        </authorList>
    </citation>
    <scope>NUCLEOTIDE SEQUENCE [LARGE SCALE GENOMIC DNA]</scope>
    <source>
        <strain evidence="3 4">KMM 6351</strain>
    </source>
</reference>
<dbReference type="InterPro" id="IPR002347">
    <property type="entry name" value="SDR_fam"/>
</dbReference>
<dbReference type="FunFam" id="3.40.50.720:FF:000084">
    <property type="entry name" value="Short-chain dehydrogenase reductase"/>
    <property type="match status" value="1"/>
</dbReference>
<dbReference type="AlphaFoldDB" id="A0AA41W6Q9"/>
<proteinExistence type="inferred from homology"/>
<dbReference type="PANTHER" id="PTHR43639">
    <property type="entry name" value="OXIDOREDUCTASE, SHORT-CHAIN DEHYDROGENASE/REDUCTASE FAMILY (AFU_ORTHOLOGUE AFUA_5G02870)"/>
    <property type="match status" value="1"/>
</dbReference>
<evidence type="ECO:0000256" key="1">
    <source>
        <dbReference type="ARBA" id="ARBA00006484"/>
    </source>
</evidence>
<dbReference type="EMBL" id="JAMQGP010000002">
    <property type="protein sequence ID" value="MCM2679483.1"/>
    <property type="molecule type" value="Genomic_DNA"/>
</dbReference>
<dbReference type="Gene3D" id="3.40.50.720">
    <property type="entry name" value="NAD(P)-binding Rossmann-like Domain"/>
    <property type="match status" value="1"/>
</dbReference>
<keyword evidence="2 3" id="KW-0560">Oxidoreductase</keyword>
<dbReference type="PRINTS" id="PR00080">
    <property type="entry name" value="SDRFAMILY"/>
</dbReference>
<dbReference type="PRINTS" id="PR00081">
    <property type="entry name" value="GDHRDH"/>
</dbReference>
<dbReference type="RefSeq" id="WP_251260859.1">
    <property type="nucleotide sequence ID" value="NZ_JAMQGP010000002.1"/>
</dbReference>
<sequence length="242" mass="26271">MSEHPVALITGAARRIGAEIARQCHDAGYCVVLHCRHSTVEADALCQQLNQQRDHSACVIQADLSIDTDIKSLAEQALKPWRRLDLLINNASSFYPTPLGTIDSKQWQDLFASNAYAPLMLSQALAPALQAQQGSIINLADIHAQRPLKQHTVYSMAKAANVTMTQSLAKEFAPHVRVNAVAPGAIIWPENSSEYEQQTRLKHIPLQRSGDPSDIAQACLFLASAPYITGQVLAVDGGASLN</sequence>
<dbReference type="SUPFAM" id="SSF51735">
    <property type="entry name" value="NAD(P)-binding Rossmann-fold domains"/>
    <property type="match status" value="1"/>
</dbReference>
<name>A0AA41W6Q9_9GAMM</name>
<dbReference type="Pfam" id="PF13561">
    <property type="entry name" value="adh_short_C2"/>
    <property type="match status" value="1"/>
</dbReference>
<comment type="similarity">
    <text evidence="1">Belongs to the short-chain dehydrogenases/reductases (SDR) family.</text>
</comment>
<dbReference type="Proteomes" id="UP001165393">
    <property type="component" value="Unassembled WGS sequence"/>
</dbReference>
<protein>
    <submittedName>
        <fullName evidence="3">Pteridine reductase</fullName>
        <ecNumber evidence="3">1.5.1.33</ecNumber>
    </submittedName>
</protein>
<dbReference type="EC" id="1.5.1.33" evidence="3"/>
<evidence type="ECO:0000313" key="3">
    <source>
        <dbReference type="EMBL" id="MCM2679483.1"/>
    </source>
</evidence>
<gene>
    <name evidence="3" type="ORF">NAF29_07335</name>
</gene>
<dbReference type="GO" id="GO:0047040">
    <property type="term" value="F:pteridine reductase activity"/>
    <property type="evidence" value="ECO:0007669"/>
    <property type="project" value="UniProtKB-EC"/>
</dbReference>
<evidence type="ECO:0000313" key="4">
    <source>
        <dbReference type="Proteomes" id="UP001165393"/>
    </source>
</evidence>
<keyword evidence="4" id="KW-1185">Reference proteome</keyword>
<dbReference type="PANTHER" id="PTHR43639:SF1">
    <property type="entry name" value="SHORT-CHAIN DEHYDROGENASE_REDUCTASE FAMILY PROTEIN"/>
    <property type="match status" value="1"/>
</dbReference>
<dbReference type="NCBIfam" id="NF006598">
    <property type="entry name" value="PRK09135.1"/>
    <property type="match status" value="1"/>
</dbReference>
<comment type="caution">
    <text evidence="3">The sequence shown here is derived from an EMBL/GenBank/DDBJ whole genome shotgun (WGS) entry which is preliminary data.</text>
</comment>
<dbReference type="InterPro" id="IPR036291">
    <property type="entry name" value="NAD(P)-bd_dom_sf"/>
</dbReference>
<accession>A0AA41W6Q9</accession>
<organism evidence="3 4">
    <name type="scientific">Echinimonas agarilytica</name>
    <dbReference type="NCBI Taxonomy" id="1215918"/>
    <lineage>
        <taxon>Bacteria</taxon>
        <taxon>Pseudomonadati</taxon>
        <taxon>Pseudomonadota</taxon>
        <taxon>Gammaproteobacteria</taxon>
        <taxon>Alteromonadales</taxon>
        <taxon>Echinimonadaceae</taxon>
        <taxon>Echinimonas</taxon>
    </lineage>
</organism>
<evidence type="ECO:0000256" key="2">
    <source>
        <dbReference type="ARBA" id="ARBA00023002"/>
    </source>
</evidence>